<dbReference type="InParanoid" id="A0A0D0BWA7"/>
<keyword evidence="1" id="KW-0238">DNA-binding</keyword>
<evidence type="ECO:0000256" key="1">
    <source>
        <dbReference type="ARBA" id="ARBA00023125"/>
    </source>
</evidence>
<keyword evidence="5" id="KW-1185">Reference proteome</keyword>
<evidence type="ECO:0000259" key="3">
    <source>
        <dbReference type="PROSITE" id="PS51253"/>
    </source>
</evidence>
<reference evidence="4 5" key="1">
    <citation type="submission" date="2014-04" db="EMBL/GenBank/DDBJ databases">
        <authorList>
            <consortium name="DOE Joint Genome Institute"/>
            <person name="Kuo A."/>
            <person name="Ruytinx J."/>
            <person name="Rineau F."/>
            <person name="Colpaert J."/>
            <person name="Kohler A."/>
            <person name="Nagy L.G."/>
            <person name="Floudas D."/>
            <person name="Copeland A."/>
            <person name="Barry K.W."/>
            <person name="Cichocki N."/>
            <person name="Veneault-Fourrey C."/>
            <person name="LaButti K."/>
            <person name="Lindquist E.A."/>
            <person name="Lipzen A."/>
            <person name="Lundell T."/>
            <person name="Morin E."/>
            <person name="Murat C."/>
            <person name="Sun H."/>
            <person name="Tunlid A."/>
            <person name="Henrissat B."/>
            <person name="Grigoriev I.V."/>
            <person name="Hibbett D.S."/>
            <person name="Martin F."/>
            <person name="Nordberg H.P."/>
            <person name="Cantor M.N."/>
            <person name="Hua S.X."/>
        </authorList>
    </citation>
    <scope>NUCLEOTIDE SEQUENCE [LARGE SCALE GENOMIC DNA]</scope>
    <source>
        <strain evidence="4 5">UH-Slu-Lm8-n1</strain>
    </source>
</reference>
<dbReference type="HOGENOM" id="CLU_032740_0_0_1"/>
<organism evidence="4 5">
    <name type="scientific">Suillus luteus UH-Slu-Lm8-n1</name>
    <dbReference type="NCBI Taxonomy" id="930992"/>
    <lineage>
        <taxon>Eukaryota</taxon>
        <taxon>Fungi</taxon>
        <taxon>Dikarya</taxon>
        <taxon>Basidiomycota</taxon>
        <taxon>Agaricomycotina</taxon>
        <taxon>Agaricomycetes</taxon>
        <taxon>Agaricomycetidae</taxon>
        <taxon>Boletales</taxon>
        <taxon>Suillineae</taxon>
        <taxon>Suillaceae</taxon>
        <taxon>Suillus</taxon>
    </lineage>
</organism>
<reference evidence="5" key="2">
    <citation type="submission" date="2015-01" db="EMBL/GenBank/DDBJ databases">
        <title>Evolutionary Origins and Diversification of the Mycorrhizal Mutualists.</title>
        <authorList>
            <consortium name="DOE Joint Genome Institute"/>
            <consortium name="Mycorrhizal Genomics Consortium"/>
            <person name="Kohler A."/>
            <person name="Kuo A."/>
            <person name="Nagy L.G."/>
            <person name="Floudas D."/>
            <person name="Copeland A."/>
            <person name="Barry K.W."/>
            <person name="Cichocki N."/>
            <person name="Veneault-Fourrey C."/>
            <person name="LaButti K."/>
            <person name="Lindquist E.A."/>
            <person name="Lipzen A."/>
            <person name="Lundell T."/>
            <person name="Morin E."/>
            <person name="Murat C."/>
            <person name="Riley R."/>
            <person name="Ohm R."/>
            <person name="Sun H."/>
            <person name="Tunlid A."/>
            <person name="Henrissat B."/>
            <person name="Grigoriev I.V."/>
            <person name="Hibbett D.S."/>
            <person name="Martin F."/>
        </authorList>
    </citation>
    <scope>NUCLEOTIDE SEQUENCE [LARGE SCALE GENOMIC DNA]</scope>
    <source>
        <strain evidence="5">UH-Slu-Lm8-n1</strain>
    </source>
</reference>
<evidence type="ECO:0000313" key="5">
    <source>
        <dbReference type="Proteomes" id="UP000054485"/>
    </source>
</evidence>
<dbReference type="Proteomes" id="UP000054485">
    <property type="component" value="Unassembled WGS sequence"/>
</dbReference>
<feature type="compositionally biased region" description="Acidic residues" evidence="2">
    <location>
        <begin position="141"/>
        <end position="152"/>
    </location>
</feature>
<feature type="compositionally biased region" description="Basic and acidic residues" evidence="2">
    <location>
        <begin position="123"/>
        <end position="138"/>
    </location>
</feature>
<feature type="compositionally biased region" description="Polar residues" evidence="2">
    <location>
        <begin position="158"/>
        <end position="170"/>
    </location>
</feature>
<protein>
    <recommendedName>
        <fullName evidence="3">HTH CENPB-type domain-containing protein</fullName>
    </recommendedName>
</protein>
<dbReference type="Gene3D" id="1.10.10.60">
    <property type="entry name" value="Homeodomain-like"/>
    <property type="match status" value="1"/>
</dbReference>
<dbReference type="PANTHER" id="PTHR19303:SF70">
    <property type="entry name" value="HTH CENPB-TYPE DOMAIN-CONTAINING PROTEIN"/>
    <property type="match status" value="1"/>
</dbReference>
<dbReference type="GO" id="GO:0005634">
    <property type="term" value="C:nucleus"/>
    <property type="evidence" value="ECO:0007669"/>
    <property type="project" value="TreeGrafter"/>
</dbReference>
<evidence type="ECO:0000256" key="2">
    <source>
        <dbReference type="SAM" id="MobiDB-lite"/>
    </source>
</evidence>
<dbReference type="OrthoDB" id="9909311at2759"/>
<feature type="region of interest" description="Disordered" evidence="2">
    <location>
        <begin position="191"/>
        <end position="241"/>
    </location>
</feature>
<dbReference type="SMART" id="SM00674">
    <property type="entry name" value="CENPB"/>
    <property type="match status" value="1"/>
</dbReference>
<dbReference type="InterPro" id="IPR009057">
    <property type="entry name" value="Homeodomain-like_sf"/>
</dbReference>
<dbReference type="InterPro" id="IPR050863">
    <property type="entry name" value="CenT-Element_Derived"/>
</dbReference>
<dbReference type="AlphaFoldDB" id="A0A0D0BWA7"/>
<dbReference type="SUPFAM" id="SSF46689">
    <property type="entry name" value="Homeodomain-like"/>
    <property type="match status" value="1"/>
</dbReference>
<gene>
    <name evidence="4" type="ORF">CY34DRAFT_74331</name>
</gene>
<accession>A0A0D0BWA7</accession>
<dbReference type="STRING" id="930992.A0A0D0BWA7"/>
<dbReference type="InterPro" id="IPR006600">
    <property type="entry name" value="HTH_CenpB_DNA-bd_dom"/>
</dbReference>
<dbReference type="Pfam" id="PF03221">
    <property type="entry name" value="HTH_Tnp_Tc5"/>
    <property type="match status" value="1"/>
</dbReference>
<sequence length="312" mass="34790">MNVPEDEDMRVAKHRPSKFPEVEEALVEWLLQMKQQQQNTLLSDNLIRTKAKETARSLQIPDERFKASSGWVENFKHRHNIRKGVWQGHEKVLRASRGLAGAQEHRRGATDTVLSPLNPAFEGRSEVAHGHDSEEHSTMADGDDDMESEDEPEVPHPLQSQSDTGPSLSQAPLGPTLPLPRMWALQTDHLTAPNSPLSSAPPGNAHEPIPHQSFVHQRHEERQPDPQGVQLTHPDPSSQYTEPAVVYQPAPPITAGDTIANIGEAEDAINKVIGFVDSRPNLLSQTQRDVLHEIKCTLFQLGSGVPFDRNWR</sequence>
<feature type="domain" description="HTH CENPB-type" evidence="3">
    <location>
        <begin position="10"/>
        <end position="85"/>
    </location>
</feature>
<name>A0A0D0BWA7_9AGAM</name>
<dbReference type="PANTHER" id="PTHR19303">
    <property type="entry name" value="TRANSPOSON"/>
    <property type="match status" value="1"/>
</dbReference>
<proteinExistence type="predicted"/>
<dbReference type="PROSITE" id="PS51253">
    <property type="entry name" value="HTH_CENPB"/>
    <property type="match status" value="1"/>
</dbReference>
<feature type="region of interest" description="Disordered" evidence="2">
    <location>
        <begin position="98"/>
        <end position="179"/>
    </location>
</feature>
<dbReference type="EMBL" id="KN835149">
    <property type="protein sequence ID" value="KIK47223.1"/>
    <property type="molecule type" value="Genomic_DNA"/>
</dbReference>
<evidence type="ECO:0000313" key="4">
    <source>
        <dbReference type="EMBL" id="KIK47223.1"/>
    </source>
</evidence>
<dbReference type="GO" id="GO:0003677">
    <property type="term" value="F:DNA binding"/>
    <property type="evidence" value="ECO:0007669"/>
    <property type="project" value="UniProtKB-KW"/>
</dbReference>